<keyword evidence="4" id="KW-1185">Reference proteome</keyword>
<accession>A0ABV1LPF7</accession>
<dbReference type="SUPFAM" id="SSF51735">
    <property type="entry name" value="NAD(P)-binding Rossmann-fold domains"/>
    <property type="match status" value="1"/>
</dbReference>
<organism evidence="3 4">
    <name type="scientific">Paraburkholderia acidicola</name>
    <dbReference type="NCBI Taxonomy" id="1912599"/>
    <lineage>
        <taxon>Bacteria</taxon>
        <taxon>Pseudomonadati</taxon>
        <taxon>Pseudomonadota</taxon>
        <taxon>Betaproteobacteria</taxon>
        <taxon>Burkholderiales</taxon>
        <taxon>Burkholderiaceae</taxon>
        <taxon>Paraburkholderia</taxon>
    </lineage>
</organism>
<dbReference type="Pfam" id="PF01370">
    <property type="entry name" value="Epimerase"/>
    <property type="match status" value="1"/>
</dbReference>
<dbReference type="Gene3D" id="3.40.50.720">
    <property type="entry name" value="NAD(P)-binding Rossmann-like Domain"/>
    <property type="match status" value="1"/>
</dbReference>
<protein>
    <submittedName>
        <fullName evidence="3">NAD-dependent epimerase/dehydratase family protein</fullName>
    </submittedName>
</protein>
<dbReference type="InterPro" id="IPR001509">
    <property type="entry name" value="Epimerase_deHydtase"/>
</dbReference>
<evidence type="ECO:0000256" key="1">
    <source>
        <dbReference type="SAM" id="MobiDB-lite"/>
    </source>
</evidence>
<feature type="compositionally biased region" description="Basic and acidic residues" evidence="1">
    <location>
        <begin position="313"/>
        <end position="326"/>
    </location>
</feature>
<dbReference type="PANTHER" id="PTHR43245">
    <property type="entry name" value="BIFUNCTIONAL POLYMYXIN RESISTANCE PROTEIN ARNA"/>
    <property type="match status" value="1"/>
</dbReference>
<dbReference type="PANTHER" id="PTHR43245:SF13">
    <property type="entry name" value="UDP-D-APIOSE_UDP-D-XYLOSE SYNTHASE 2"/>
    <property type="match status" value="1"/>
</dbReference>
<dbReference type="RefSeq" id="WP_349543161.1">
    <property type="nucleotide sequence ID" value="NZ_JAOALG010000001.1"/>
</dbReference>
<dbReference type="InterPro" id="IPR050177">
    <property type="entry name" value="Lipid_A_modif_metabolic_enz"/>
</dbReference>
<evidence type="ECO:0000259" key="2">
    <source>
        <dbReference type="Pfam" id="PF01370"/>
    </source>
</evidence>
<feature type="region of interest" description="Disordered" evidence="1">
    <location>
        <begin position="299"/>
        <end position="333"/>
    </location>
</feature>
<evidence type="ECO:0000313" key="4">
    <source>
        <dbReference type="Proteomes" id="UP001469089"/>
    </source>
</evidence>
<dbReference type="EMBL" id="JAOALG010000001">
    <property type="protein sequence ID" value="MEQ5841207.1"/>
    <property type="molecule type" value="Genomic_DNA"/>
</dbReference>
<name>A0ABV1LPF7_9BURK</name>
<proteinExistence type="predicted"/>
<evidence type="ECO:0000313" key="3">
    <source>
        <dbReference type="EMBL" id="MEQ5841207.1"/>
    </source>
</evidence>
<reference evidence="3 4" key="1">
    <citation type="journal article" date="2024" name="Chem. Sci.">
        <title>Discovery of a lagriamide polyketide by integrated genome mining, isotopic labeling, and untargeted metabolomics.</title>
        <authorList>
            <person name="Fergusson C.H."/>
            <person name="Saulog J."/>
            <person name="Paulo B.S."/>
            <person name="Wilson D.M."/>
            <person name="Liu D.Y."/>
            <person name="Morehouse N.J."/>
            <person name="Waterworth S."/>
            <person name="Barkei J."/>
            <person name="Gray C.A."/>
            <person name="Kwan J.C."/>
            <person name="Eustaquio A.S."/>
            <person name="Linington R.G."/>
        </authorList>
    </citation>
    <scope>NUCLEOTIDE SEQUENCE [LARGE SCALE GENOMIC DNA]</scope>
    <source>
        <strain evidence="3 4">RL17-338-BIF-B</strain>
    </source>
</reference>
<sequence length="333" mass="36730">MRILIMGGTLFLGRHIVEAALRNRHEITLFNRGLRNPGLFPEVEHLTGDRDSNLSSLNGRYFDVVIDPSAYRPGQVESLLDALGAMPKHYTLVSSVSVYASFPPGPRYDEKAVVLTGDVGYGALKARTEEALQRRLPDQNAIVRPGLIVGPHDPTGRFTYWMRRIDRGGDVLVPGRPDRPLQFIDARDLAEWIVLLTERSISGVFNAAGATVQTSMAQLLDCCVAEAGREVRLHWMDDDAVTAAGVEAWTGLPLWIPEDHPEFGGFMRANNDRAIAAGLTFRPMRQTVTDTLVWSREVPDEPASPVKVTPLSAERERAILKEKNDRSPGGADA</sequence>
<gene>
    <name evidence="3" type="ORF">N0A02_17405</name>
</gene>
<feature type="domain" description="NAD-dependent epimerase/dehydratase" evidence="2">
    <location>
        <begin position="78"/>
        <end position="206"/>
    </location>
</feature>
<dbReference type="Proteomes" id="UP001469089">
    <property type="component" value="Unassembled WGS sequence"/>
</dbReference>
<comment type="caution">
    <text evidence="3">The sequence shown here is derived from an EMBL/GenBank/DDBJ whole genome shotgun (WGS) entry which is preliminary data.</text>
</comment>
<dbReference type="InterPro" id="IPR036291">
    <property type="entry name" value="NAD(P)-bd_dom_sf"/>
</dbReference>